<reference evidence="2" key="1">
    <citation type="journal article" date="2022" name="Nat. Commun.">
        <title>Chromosome evolution and the genetic basis of agronomically important traits in greater yam.</title>
        <authorList>
            <person name="Bredeson J.V."/>
            <person name="Lyons J.B."/>
            <person name="Oniyinde I.O."/>
            <person name="Okereke N.R."/>
            <person name="Kolade O."/>
            <person name="Nnabue I."/>
            <person name="Nwadili C.O."/>
            <person name="Hribova E."/>
            <person name="Parker M."/>
            <person name="Nwogha J."/>
            <person name="Shu S."/>
            <person name="Carlson J."/>
            <person name="Kariba R."/>
            <person name="Muthemba S."/>
            <person name="Knop K."/>
            <person name="Barton G.J."/>
            <person name="Sherwood A.V."/>
            <person name="Lopez-Montes A."/>
            <person name="Asiedu R."/>
            <person name="Jamnadass R."/>
            <person name="Muchugi A."/>
            <person name="Goodstein D."/>
            <person name="Egesi C.N."/>
            <person name="Featherston J."/>
            <person name="Asfaw A."/>
            <person name="Simpson G.G."/>
            <person name="Dolezel J."/>
            <person name="Hendre P.S."/>
            <person name="Van Deynze A."/>
            <person name="Kumar P.L."/>
            <person name="Obidiegwu J.E."/>
            <person name="Bhattacharjee R."/>
            <person name="Rokhsar D.S."/>
        </authorList>
    </citation>
    <scope>NUCLEOTIDE SEQUENCE [LARGE SCALE GENOMIC DNA]</scope>
    <source>
        <strain evidence="2">cv. TDa95/00328</strain>
    </source>
</reference>
<protein>
    <submittedName>
        <fullName evidence="1">S-receptor-like serine/threonine-protein kinase protein</fullName>
        <ecNumber evidence="1">2.7.11.1</ecNumber>
    </submittedName>
</protein>
<evidence type="ECO:0000313" key="1">
    <source>
        <dbReference type="EMBL" id="KAH7684066.1"/>
    </source>
</evidence>
<evidence type="ECO:0000313" key="2">
    <source>
        <dbReference type="Proteomes" id="UP000827976"/>
    </source>
</evidence>
<name>A0ACB7W905_DIOAL</name>
<keyword evidence="1" id="KW-0808">Transferase</keyword>
<proteinExistence type="predicted"/>
<organism evidence="1 2">
    <name type="scientific">Dioscorea alata</name>
    <name type="common">Purple yam</name>
    <dbReference type="NCBI Taxonomy" id="55571"/>
    <lineage>
        <taxon>Eukaryota</taxon>
        <taxon>Viridiplantae</taxon>
        <taxon>Streptophyta</taxon>
        <taxon>Embryophyta</taxon>
        <taxon>Tracheophyta</taxon>
        <taxon>Spermatophyta</taxon>
        <taxon>Magnoliopsida</taxon>
        <taxon>Liliopsida</taxon>
        <taxon>Dioscoreales</taxon>
        <taxon>Dioscoreaceae</taxon>
        <taxon>Dioscorea</taxon>
    </lineage>
</organism>
<comment type="caution">
    <text evidence="1">The sequence shown here is derived from an EMBL/GenBank/DDBJ whole genome shotgun (WGS) entry which is preliminary data.</text>
</comment>
<dbReference type="Proteomes" id="UP000827976">
    <property type="component" value="Chromosome 5"/>
</dbReference>
<dbReference type="EMBL" id="CM037015">
    <property type="protein sequence ID" value="KAH7684066.1"/>
    <property type="molecule type" value="Genomic_DNA"/>
</dbReference>
<dbReference type="EC" id="2.7.11.1" evidence="1"/>
<gene>
    <name evidence="1" type="ORF">IHE45_05G222700</name>
</gene>
<sequence length="857" mass="96563">MQRMSCSFFSFSILTIIINFILFISSSSYATTNPTISISSGQPLRDGQTLISSNEVFELGFFSPGNSTNRYVGIWYSNFSTDTVLWVANRETPVSDHSGVLSIASDGNLVILAGENKTSTPLWSSNVSLSSNISTATLFGTGNFILNNSGLIVWQSFDHPTDTYLPGMKVGLDLRTNENQLFTSWKSENDPAPGNFSLGMDPTRSTQILMWEGTKKRWRSGRWNGQVFIGIQNMVPTYIYGFKLSNFEQEQKMYFYYSQFNSSHRYVLTWEGIEKHLIWKNDTQVWEIFWAQPVTECEHYNRCGKFAQCTDDGIENSLPNCACLKGYEPVNEEEWNGGNWSSGCVKRSLFQCEMKNQSSKNQTEADGFWKMEGVKLPDLSDWYQNVVGESSCQQACLQNCSCRGYAYVSGINCLIWGTDLLDIHMFSSGGEDFYLRLAASELEDNSSKKLSTVVIVIIVLAAIFLVGCTYVLWRYRTKIKGFIKLKSDRTSQVDQSRNREAAAAAADFAITTETGHKGNEGKYEELSMMSFDCIAASTSNFSYLNLLGEGGFGPVYKGTLPGGQEIAVKRLSRSSGQGLEEFKNEIILIAKLQHRNLVRLLGCCIEGEEKLLVYEYMPNRSLDAFIFDSAKKVLLDWKKRFEIIEGIARGLLYLHRDSRLRIIHRDLKASNILLDEEMKPKISDFGLARIFGNDDNETNTKRVAGTYGYMSPEYAMNGLFSVKSDVYSFGVLLLEIVSGKRNSKYYNSELSMNLLPYAWKLWNEDNVLEFVEPEIKMSCSRREVFRCVNVGLLCVQDRAHDRPTMSSVVLMLESGTSNHPLPKQPTFAVDTSETDSSSFDLRVNYGSGSSITMLTGR</sequence>
<keyword evidence="2" id="KW-1185">Reference proteome</keyword>
<accession>A0ACB7W905</accession>